<evidence type="ECO:0000313" key="2">
    <source>
        <dbReference type="EnsemblPlants" id="Solyc02g090395.1.1"/>
    </source>
</evidence>
<dbReference type="AlphaFoldDB" id="A0A3Q7FC75"/>
<dbReference type="Proteomes" id="UP000004994">
    <property type="component" value="Chromosome 2"/>
</dbReference>
<dbReference type="InParanoid" id="A0A3Q7FC75"/>
<reference evidence="2" key="1">
    <citation type="journal article" date="2012" name="Nature">
        <title>The tomato genome sequence provides insights into fleshy fruit evolution.</title>
        <authorList>
            <consortium name="Tomato Genome Consortium"/>
        </authorList>
    </citation>
    <scope>NUCLEOTIDE SEQUENCE [LARGE SCALE GENOMIC DNA]</scope>
    <source>
        <strain evidence="2">cv. Heinz 1706</strain>
    </source>
</reference>
<reference evidence="2" key="2">
    <citation type="submission" date="2019-01" db="UniProtKB">
        <authorList>
            <consortium name="EnsemblPlants"/>
        </authorList>
    </citation>
    <scope>IDENTIFICATION</scope>
    <source>
        <strain evidence="2">cv. Heinz 1706</strain>
    </source>
</reference>
<accession>A0A3Q7FC75</accession>
<organism evidence="2">
    <name type="scientific">Solanum lycopersicum</name>
    <name type="common">Tomato</name>
    <name type="synonym">Lycopersicon esculentum</name>
    <dbReference type="NCBI Taxonomy" id="4081"/>
    <lineage>
        <taxon>Eukaryota</taxon>
        <taxon>Viridiplantae</taxon>
        <taxon>Streptophyta</taxon>
        <taxon>Embryophyta</taxon>
        <taxon>Tracheophyta</taxon>
        <taxon>Spermatophyta</taxon>
        <taxon>Magnoliopsida</taxon>
        <taxon>eudicotyledons</taxon>
        <taxon>Gunneridae</taxon>
        <taxon>Pentapetalae</taxon>
        <taxon>asterids</taxon>
        <taxon>lamiids</taxon>
        <taxon>Solanales</taxon>
        <taxon>Solanaceae</taxon>
        <taxon>Solanoideae</taxon>
        <taxon>Solaneae</taxon>
        <taxon>Solanum</taxon>
        <taxon>Solanum subgen. Lycopersicon</taxon>
    </lineage>
</organism>
<protein>
    <submittedName>
        <fullName evidence="2">Uncharacterized protein</fullName>
    </submittedName>
</protein>
<name>A0A3Q7FC75_SOLLC</name>
<sequence>MMREISKTLLNLDELLGAKRKKRETCPIRNDLQNNRSAKEKKVVARGSRRRIKFERSISLNPPARPIKELKISTFSSLNGIDDIGLCYLRKGDPFDKEDDNMR</sequence>
<dbReference type="EnsemblPlants" id="Solyc02g090395.1.1">
    <property type="protein sequence ID" value="Solyc02g090395.1.1"/>
    <property type="gene ID" value="Solyc02g090395.1"/>
</dbReference>
<evidence type="ECO:0000256" key="1">
    <source>
        <dbReference type="SAM" id="MobiDB-lite"/>
    </source>
</evidence>
<feature type="region of interest" description="Disordered" evidence="1">
    <location>
        <begin position="26"/>
        <end position="46"/>
    </location>
</feature>
<proteinExistence type="predicted"/>
<keyword evidence="3" id="KW-1185">Reference proteome</keyword>
<evidence type="ECO:0000313" key="3">
    <source>
        <dbReference type="Proteomes" id="UP000004994"/>
    </source>
</evidence>
<dbReference type="Gramene" id="Solyc02g090395.1.1">
    <property type="protein sequence ID" value="Solyc02g090395.1.1"/>
    <property type="gene ID" value="Solyc02g090395.1"/>
</dbReference>